<protein>
    <submittedName>
        <fullName evidence="1">Uncharacterized protein</fullName>
    </submittedName>
</protein>
<sequence>MHHLVEEKTPSQGQPGHLCIDPASISLYLSEGALDLLDTHYVSASSSYCIEDHSPIGMLDLHCHLSVLCMCLTIVRLEQTVQSSCHLNPRHRFHHITQETYMGSVIESSMTSTFCSGTDYQLSKFSGRDDALGGRSTTYSSTRSTSKRPQTYMNSLLMRVQITVCYCELQVVGSTLMVDALG</sequence>
<dbReference type="Proteomes" id="UP000244005">
    <property type="component" value="Unassembled WGS sequence"/>
</dbReference>
<evidence type="ECO:0000313" key="2">
    <source>
        <dbReference type="Proteomes" id="UP000244005"/>
    </source>
</evidence>
<proteinExistence type="predicted"/>
<gene>
    <name evidence="1" type="ORF">MARPO_0012s0043</name>
</gene>
<accession>A0A2R6XJ25</accession>
<name>A0A2R6XJ25_MARPO</name>
<evidence type="ECO:0000313" key="1">
    <source>
        <dbReference type="EMBL" id="PTQ46082.1"/>
    </source>
</evidence>
<dbReference type="EMBL" id="KZ772684">
    <property type="protein sequence ID" value="PTQ46082.1"/>
    <property type="molecule type" value="Genomic_DNA"/>
</dbReference>
<organism evidence="1 2">
    <name type="scientific">Marchantia polymorpha</name>
    <name type="common">Common liverwort</name>
    <name type="synonym">Marchantia aquatica</name>
    <dbReference type="NCBI Taxonomy" id="3197"/>
    <lineage>
        <taxon>Eukaryota</taxon>
        <taxon>Viridiplantae</taxon>
        <taxon>Streptophyta</taxon>
        <taxon>Embryophyta</taxon>
        <taxon>Marchantiophyta</taxon>
        <taxon>Marchantiopsida</taxon>
        <taxon>Marchantiidae</taxon>
        <taxon>Marchantiales</taxon>
        <taxon>Marchantiaceae</taxon>
        <taxon>Marchantia</taxon>
    </lineage>
</organism>
<reference evidence="2" key="1">
    <citation type="journal article" date="2017" name="Cell">
        <title>Insights into land plant evolution garnered from the Marchantia polymorpha genome.</title>
        <authorList>
            <person name="Bowman J.L."/>
            <person name="Kohchi T."/>
            <person name="Yamato K.T."/>
            <person name="Jenkins J."/>
            <person name="Shu S."/>
            <person name="Ishizaki K."/>
            <person name="Yamaoka S."/>
            <person name="Nishihama R."/>
            <person name="Nakamura Y."/>
            <person name="Berger F."/>
            <person name="Adam C."/>
            <person name="Aki S.S."/>
            <person name="Althoff F."/>
            <person name="Araki T."/>
            <person name="Arteaga-Vazquez M.A."/>
            <person name="Balasubrmanian S."/>
            <person name="Barry K."/>
            <person name="Bauer D."/>
            <person name="Boehm C.R."/>
            <person name="Briginshaw L."/>
            <person name="Caballero-Perez J."/>
            <person name="Catarino B."/>
            <person name="Chen F."/>
            <person name="Chiyoda S."/>
            <person name="Chovatia M."/>
            <person name="Davies K.M."/>
            <person name="Delmans M."/>
            <person name="Demura T."/>
            <person name="Dierschke T."/>
            <person name="Dolan L."/>
            <person name="Dorantes-Acosta A.E."/>
            <person name="Eklund D.M."/>
            <person name="Florent S.N."/>
            <person name="Flores-Sandoval E."/>
            <person name="Fujiyama A."/>
            <person name="Fukuzawa H."/>
            <person name="Galik B."/>
            <person name="Grimanelli D."/>
            <person name="Grimwood J."/>
            <person name="Grossniklaus U."/>
            <person name="Hamada T."/>
            <person name="Haseloff J."/>
            <person name="Hetherington A.J."/>
            <person name="Higo A."/>
            <person name="Hirakawa Y."/>
            <person name="Hundley H.N."/>
            <person name="Ikeda Y."/>
            <person name="Inoue K."/>
            <person name="Inoue S.I."/>
            <person name="Ishida S."/>
            <person name="Jia Q."/>
            <person name="Kakita M."/>
            <person name="Kanazawa T."/>
            <person name="Kawai Y."/>
            <person name="Kawashima T."/>
            <person name="Kennedy M."/>
            <person name="Kinose K."/>
            <person name="Kinoshita T."/>
            <person name="Kohara Y."/>
            <person name="Koide E."/>
            <person name="Komatsu K."/>
            <person name="Kopischke S."/>
            <person name="Kubo M."/>
            <person name="Kyozuka J."/>
            <person name="Lagercrantz U."/>
            <person name="Lin S.S."/>
            <person name="Lindquist E."/>
            <person name="Lipzen A.M."/>
            <person name="Lu C.W."/>
            <person name="De Luna E."/>
            <person name="Martienssen R.A."/>
            <person name="Minamino N."/>
            <person name="Mizutani M."/>
            <person name="Mizutani M."/>
            <person name="Mochizuki N."/>
            <person name="Monte I."/>
            <person name="Mosher R."/>
            <person name="Nagasaki H."/>
            <person name="Nakagami H."/>
            <person name="Naramoto S."/>
            <person name="Nishitani K."/>
            <person name="Ohtani M."/>
            <person name="Okamoto T."/>
            <person name="Okumura M."/>
            <person name="Phillips J."/>
            <person name="Pollak B."/>
            <person name="Reinders A."/>
            <person name="Rovekamp M."/>
            <person name="Sano R."/>
            <person name="Sawa S."/>
            <person name="Schmid M.W."/>
            <person name="Shirakawa M."/>
            <person name="Solano R."/>
            <person name="Spunde A."/>
            <person name="Suetsugu N."/>
            <person name="Sugano S."/>
            <person name="Sugiyama A."/>
            <person name="Sun R."/>
            <person name="Suzuki Y."/>
            <person name="Takenaka M."/>
            <person name="Takezawa D."/>
            <person name="Tomogane H."/>
            <person name="Tsuzuki M."/>
            <person name="Ueda T."/>
            <person name="Umeda M."/>
            <person name="Ward J.M."/>
            <person name="Watanabe Y."/>
            <person name="Yazaki K."/>
            <person name="Yokoyama R."/>
            <person name="Yoshitake Y."/>
            <person name="Yotsui I."/>
            <person name="Zachgo S."/>
            <person name="Schmutz J."/>
        </authorList>
    </citation>
    <scope>NUCLEOTIDE SEQUENCE [LARGE SCALE GENOMIC DNA]</scope>
    <source>
        <strain evidence="2">Tak-1</strain>
    </source>
</reference>
<dbReference type="AlphaFoldDB" id="A0A2R6XJ25"/>
<keyword evidence="2" id="KW-1185">Reference proteome</keyword>